<comment type="caution">
    <text evidence="1">The sequence shown here is derived from an EMBL/GenBank/DDBJ whole genome shotgun (WGS) entry which is preliminary data.</text>
</comment>
<protein>
    <submittedName>
        <fullName evidence="1">Uncharacterized protein</fullName>
    </submittedName>
</protein>
<accession>A0AAV9UPW2</accession>
<keyword evidence="2" id="KW-1185">Reference proteome</keyword>
<evidence type="ECO:0000313" key="1">
    <source>
        <dbReference type="EMBL" id="KAK6346658.1"/>
    </source>
</evidence>
<gene>
    <name evidence="1" type="ORF">TWF696_006777</name>
</gene>
<organism evidence="1 2">
    <name type="scientific">Orbilia brochopaga</name>
    <dbReference type="NCBI Taxonomy" id="3140254"/>
    <lineage>
        <taxon>Eukaryota</taxon>
        <taxon>Fungi</taxon>
        <taxon>Dikarya</taxon>
        <taxon>Ascomycota</taxon>
        <taxon>Pezizomycotina</taxon>
        <taxon>Orbiliomycetes</taxon>
        <taxon>Orbiliales</taxon>
        <taxon>Orbiliaceae</taxon>
        <taxon>Orbilia</taxon>
    </lineage>
</organism>
<dbReference type="AlphaFoldDB" id="A0AAV9UPW2"/>
<name>A0AAV9UPW2_9PEZI</name>
<proteinExistence type="predicted"/>
<evidence type="ECO:0000313" key="2">
    <source>
        <dbReference type="Proteomes" id="UP001375240"/>
    </source>
</evidence>
<sequence length="128" mass="14203">MQIGLLIDPLVLSSVLPLLATMVNQVVQWLLELECVDIKQTLLLAYPLGMMIIRKGLKSLSKTLHLLAGAVNSVALWVREIEDHFALWPVGMRGRKCCHELGSPETIFLRQPDGQTVNVSGKVYTRGP</sequence>
<reference evidence="1 2" key="1">
    <citation type="submission" date="2019-10" db="EMBL/GenBank/DDBJ databases">
        <authorList>
            <person name="Palmer J.M."/>
        </authorList>
    </citation>
    <scope>NUCLEOTIDE SEQUENCE [LARGE SCALE GENOMIC DNA]</scope>
    <source>
        <strain evidence="1 2">TWF696</strain>
    </source>
</reference>
<dbReference type="EMBL" id="JAVHNQ010000005">
    <property type="protein sequence ID" value="KAK6346658.1"/>
    <property type="molecule type" value="Genomic_DNA"/>
</dbReference>
<dbReference type="Proteomes" id="UP001375240">
    <property type="component" value="Unassembled WGS sequence"/>
</dbReference>